<keyword evidence="3" id="KW-1185">Reference proteome</keyword>
<name>A0ABT6KTP4_9MYCO</name>
<sequence>MGDFDFDANPSINPATIHQLAVGDRITKGKPLCLIEAAGDKQLTKTINRYGRVDLLLLDELGYMELDKRGAELLFQVLTEREEKNAITHSYRLAHARSQNGIKPTWWKTYTHGHGARAVSCCRQPSLSSRG</sequence>
<proteinExistence type="predicted"/>
<gene>
    <name evidence="2" type="ORF">M2272_000704</name>
</gene>
<dbReference type="EMBL" id="JARXVE010000001">
    <property type="protein sequence ID" value="MDH6194083.1"/>
    <property type="molecule type" value="Genomic_DNA"/>
</dbReference>
<dbReference type="InterPro" id="IPR027417">
    <property type="entry name" value="P-loop_NTPase"/>
</dbReference>
<protein>
    <recommendedName>
        <fullName evidence="1">IstB-like ATP-binding domain-containing protein</fullName>
    </recommendedName>
</protein>
<comment type="caution">
    <text evidence="2">The sequence shown here is derived from an EMBL/GenBank/DDBJ whole genome shotgun (WGS) entry which is preliminary data.</text>
</comment>
<dbReference type="Gene3D" id="3.40.50.300">
    <property type="entry name" value="P-loop containing nucleotide triphosphate hydrolases"/>
    <property type="match status" value="1"/>
</dbReference>
<dbReference type="InterPro" id="IPR002611">
    <property type="entry name" value="IstB_ATP-bd"/>
</dbReference>
<dbReference type="Proteomes" id="UP001160130">
    <property type="component" value="Unassembled WGS sequence"/>
</dbReference>
<organism evidence="2 3">
    <name type="scientific">Mycolicibacterium frederiksbergense</name>
    <dbReference type="NCBI Taxonomy" id="117567"/>
    <lineage>
        <taxon>Bacteria</taxon>
        <taxon>Bacillati</taxon>
        <taxon>Actinomycetota</taxon>
        <taxon>Actinomycetes</taxon>
        <taxon>Mycobacteriales</taxon>
        <taxon>Mycobacteriaceae</taxon>
        <taxon>Mycolicibacterium</taxon>
    </lineage>
</organism>
<feature type="domain" description="IstB-like ATP-binding" evidence="1">
    <location>
        <begin position="36"/>
        <end position="88"/>
    </location>
</feature>
<dbReference type="Pfam" id="PF01695">
    <property type="entry name" value="IstB_IS21"/>
    <property type="match status" value="1"/>
</dbReference>
<accession>A0ABT6KTP4</accession>
<evidence type="ECO:0000313" key="2">
    <source>
        <dbReference type="EMBL" id="MDH6194083.1"/>
    </source>
</evidence>
<evidence type="ECO:0000313" key="3">
    <source>
        <dbReference type="Proteomes" id="UP001160130"/>
    </source>
</evidence>
<evidence type="ECO:0000259" key="1">
    <source>
        <dbReference type="Pfam" id="PF01695"/>
    </source>
</evidence>
<reference evidence="2 3" key="1">
    <citation type="submission" date="2023-04" db="EMBL/GenBank/DDBJ databases">
        <title>Forest soil microbial communities from Buena Vista Peninsula, Colon Province, Panama.</title>
        <authorList>
            <person name="Bouskill N."/>
        </authorList>
    </citation>
    <scope>NUCLEOTIDE SEQUENCE [LARGE SCALE GENOMIC DNA]</scope>
    <source>
        <strain evidence="2 3">AC80</strain>
    </source>
</reference>